<feature type="region of interest" description="Disordered" evidence="6">
    <location>
        <begin position="193"/>
        <end position="238"/>
    </location>
</feature>
<evidence type="ECO:0000259" key="8">
    <source>
        <dbReference type="PROSITE" id="PS51382"/>
    </source>
</evidence>
<gene>
    <name evidence="9" type="ORF">LY89DRAFT_587373</name>
</gene>
<evidence type="ECO:0000256" key="1">
    <source>
        <dbReference type="ARBA" id="ARBA00004128"/>
    </source>
</evidence>
<feature type="transmembrane region" description="Helical" evidence="7">
    <location>
        <begin position="349"/>
        <end position="374"/>
    </location>
</feature>
<sequence>MKYGETFQAQSVPQWAPYNVDYNELKNLIKVHTTKDQAQAIAIPGQADSHLERFEALFFNELSNQHDRVDLFVKSKADEVHRRLQYLQKLVVKLLARCADSAAIGKPMSSKRREKFARYDIQIERCGEDIRSLQRFTAAQRMAFHKILKKYKKWTGSRALGERFNDEILGNPKSFVRRDFEPLSSEYTSLINTLRASSPDGSGPETPSISRRGSRRQSTQIQTQPQTPQGYWNEYDHGSEVEGNESYTIYINPDEESFPGSKTFAYVFAEVKKPFGKVKEWLSPKSSPGERQPLITNGNESYFNEQRSTIDTDDDGAYASSSDFPTGYAAHYATFPSVRDQKHSQAREMLLNQTMFGSFGASLLFLLIAAILVATGKKKLRVEVDAGVIVGIVASLCFNMAAIGAVLGRQQDLGWLRRSLIAVTFVSICIFNGMLLVIVASTL</sequence>
<evidence type="ECO:0000256" key="4">
    <source>
        <dbReference type="ARBA" id="ARBA00022989"/>
    </source>
</evidence>
<dbReference type="InterPro" id="IPR004331">
    <property type="entry name" value="SPX_dom"/>
</dbReference>
<dbReference type="AlphaFoldDB" id="A0A194X759"/>
<dbReference type="OrthoDB" id="5588846at2759"/>
<comment type="subcellular location">
    <subcellularLocation>
        <location evidence="1">Vacuole membrane</location>
        <topology evidence="1">Multi-pass membrane protein</topology>
    </subcellularLocation>
</comment>
<dbReference type="GO" id="GO:0016237">
    <property type="term" value="P:microautophagy"/>
    <property type="evidence" value="ECO:0007669"/>
    <property type="project" value="TreeGrafter"/>
</dbReference>
<keyword evidence="3 7" id="KW-0812">Transmembrane</keyword>
<dbReference type="GO" id="GO:0006799">
    <property type="term" value="P:polyphosphate biosynthetic process"/>
    <property type="evidence" value="ECO:0007669"/>
    <property type="project" value="UniProtKB-ARBA"/>
</dbReference>
<evidence type="ECO:0000256" key="6">
    <source>
        <dbReference type="SAM" id="MobiDB-lite"/>
    </source>
</evidence>
<evidence type="ECO:0000256" key="2">
    <source>
        <dbReference type="ARBA" id="ARBA00022554"/>
    </source>
</evidence>
<keyword evidence="2" id="KW-0926">Vacuole</keyword>
<dbReference type="GO" id="GO:0000329">
    <property type="term" value="C:fungal-type vacuole membrane"/>
    <property type="evidence" value="ECO:0007669"/>
    <property type="project" value="TreeGrafter"/>
</dbReference>
<feature type="transmembrane region" description="Helical" evidence="7">
    <location>
        <begin position="420"/>
        <end position="440"/>
    </location>
</feature>
<organism evidence="9 10">
    <name type="scientific">Mollisia scopiformis</name>
    <name type="common">Conifer needle endophyte fungus</name>
    <name type="synonym">Phialocephala scopiformis</name>
    <dbReference type="NCBI Taxonomy" id="149040"/>
    <lineage>
        <taxon>Eukaryota</taxon>
        <taxon>Fungi</taxon>
        <taxon>Dikarya</taxon>
        <taxon>Ascomycota</taxon>
        <taxon>Pezizomycotina</taxon>
        <taxon>Leotiomycetes</taxon>
        <taxon>Helotiales</taxon>
        <taxon>Mollisiaceae</taxon>
        <taxon>Mollisia</taxon>
    </lineage>
</organism>
<feature type="domain" description="SPX" evidence="8">
    <location>
        <begin position="1"/>
        <end position="165"/>
    </location>
</feature>
<keyword evidence="10" id="KW-1185">Reference proteome</keyword>
<dbReference type="CDD" id="cd14474">
    <property type="entry name" value="SPX_YDR089W"/>
    <property type="match status" value="1"/>
</dbReference>
<dbReference type="InterPro" id="IPR051572">
    <property type="entry name" value="VTC_Complex_Subunit"/>
</dbReference>
<dbReference type="PANTHER" id="PTHR46140:SF1">
    <property type="entry name" value="VACUOLAR TRANSPORTER CHAPERONE COMPLEX SUBUNIT 4-RELATED"/>
    <property type="match status" value="1"/>
</dbReference>
<dbReference type="GO" id="GO:0042144">
    <property type="term" value="P:vacuole fusion, non-autophagic"/>
    <property type="evidence" value="ECO:0007669"/>
    <property type="project" value="TreeGrafter"/>
</dbReference>
<evidence type="ECO:0000256" key="7">
    <source>
        <dbReference type="SAM" id="Phobius"/>
    </source>
</evidence>
<keyword evidence="5 7" id="KW-0472">Membrane</keyword>
<dbReference type="GeneID" id="28819152"/>
<evidence type="ECO:0000256" key="5">
    <source>
        <dbReference type="ARBA" id="ARBA00023136"/>
    </source>
</evidence>
<accession>A0A194X759</accession>
<proteinExistence type="predicted"/>
<dbReference type="EMBL" id="KQ947417">
    <property type="protein sequence ID" value="KUJ15647.1"/>
    <property type="molecule type" value="Genomic_DNA"/>
</dbReference>
<dbReference type="KEGG" id="psco:LY89DRAFT_587373"/>
<protein>
    <submittedName>
        <fullName evidence="9">SPX-domain-containing protein</fullName>
    </submittedName>
</protein>
<feature type="transmembrane region" description="Helical" evidence="7">
    <location>
        <begin position="386"/>
        <end position="408"/>
    </location>
</feature>
<feature type="compositionally biased region" description="Low complexity" evidence="6">
    <location>
        <begin position="207"/>
        <end position="230"/>
    </location>
</feature>
<evidence type="ECO:0000313" key="9">
    <source>
        <dbReference type="EMBL" id="KUJ15647.1"/>
    </source>
</evidence>
<dbReference type="GO" id="GO:0033254">
    <property type="term" value="C:vacuolar transporter chaperone complex"/>
    <property type="evidence" value="ECO:0007669"/>
    <property type="project" value="TreeGrafter"/>
</dbReference>
<dbReference type="Proteomes" id="UP000070700">
    <property type="component" value="Unassembled WGS sequence"/>
</dbReference>
<dbReference type="RefSeq" id="XP_018070002.1">
    <property type="nucleotide sequence ID" value="XM_018209426.1"/>
</dbReference>
<dbReference type="PANTHER" id="PTHR46140">
    <property type="entry name" value="VACUOLAR TRANSPORTER CHAPERONE 1-RELATED"/>
    <property type="match status" value="1"/>
</dbReference>
<keyword evidence="4 7" id="KW-1133">Transmembrane helix</keyword>
<reference evidence="9 10" key="1">
    <citation type="submission" date="2015-10" db="EMBL/GenBank/DDBJ databases">
        <title>Full genome of DAOMC 229536 Phialocephala scopiformis, a fungal endophyte of spruce producing the potent anti-insectan compound rugulosin.</title>
        <authorList>
            <consortium name="DOE Joint Genome Institute"/>
            <person name="Walker A.K."/>
            <person name="Frasz S.L."/>
            <person name="Seifert K.A."/>
            <person name="Miller J.D."/>
            <person name="Mondo S.J."/>
            <person name="Labutti K."/>
            <person name="Lipzen A."/>
            <person name="Dockter R."/>
            <person name="Kennedy M."/>
            <person name="Grigoriev I.V."/>
            <person name="Spatafora J.W."/>
        </authorList>
    </citation>
    <scope>NUCLEOTIDE SEQUENCE [LARGE SCALE GENOMIC DNA]</scope>
    <source>
        <strain evidence="9 10">CBS 120377</strain>
    </source>
</reference>
<dbReference type="InParanoid" id="A0A194X759"/>
<evidence type="ECO:0000313" key="10">
    <source>
        <dbReference type="Proteomes" id="UP000070700"/>
    </source>
</evidence>
<dbReference type="PROSITE" id="PS51382">
    <property type="entry name" value="SPX"/>
    <property type="match status" value="1"/>
</dbReference>
<feature type="region of interest" description="Disordered" evidence="6">
    <location>
        <begin position="283"/>
        <end position="302"/>
    </location>
</feature>
<name>A0A194X759_MOLSC</name>
<evidence type="ECO:0000256" key="3">
    <source>
        <dbReference type="ARBA" id="ARBA00022692"/>
    </source>
</evidence>
<dbReference type="GO" id="GO:0007034">
    <property type="term" value="P:vacuolar transport"/>
    <property type="evidence" value="ECO:0007669"/>
    <property type="project" value="TreeGrafter"/>
</dbReference>